<evidence type="ECO:0000313" key="2">
    <source>
        <dbReference type="Proteomes" id="UP000073492"/>
    </source>
</evidence>
<keyword evidence="2" id="KW-1185">Reference proteome</keyword>
<sequence>MAGNVVKIIVIASQPYLWLMNRHGDASARTESSDCRFSQAEPPITCLETPLAKSAMLALRLTTCAKRKGGLSVSLVSSYARLRTAHFTSPQLGRQTRQKKAELCRNEAVMSFLPPSKSLRWNCLHEIVPSFPGDGCKHASGLQLGCQCRTTRWFAIQLSLLQTPCNDSEAIAIPQTNSSGIVQQPTQAPIEFCSAYFSRSDIFPQP</sequence>
<protein>
    <submittedName>
        <fullName evidence="1">Uncharacterized protein</fullName>
    </submittedName>
</protein>
<dbReference type="Proteomes" id="UP000073492">
    <property type="component" value="Unassembled WGS sequence"/>
</dbReference>
<dbReference type="AlphaFoldDB" id="A0A139IJH9"/>
<accession>A0A139IJH9</accession>
<organism evidence="1 2">
    <name type="scientific">Pseudocercospora musae</name>
    <dbReference type="NCBI Taxonomy" id="113226"/>
    <lineage>
        <taxon>Eukaryota</taxon>
        <taxon>Fungi</taxon>
        <taxon>Dikarya</taxon>
        <taxon>Ascomycota</taxon>
        <taxon>Pezizomycotina</taxon>
        <taxon>Dothideomycetes</taxon>
        <taxon>Dothideomycetidae</taxon>
        <taxon>Mycosphaerellales</taxon>
        <taxon>Mycosphaerellaceae</taxon>
        <taxon>Pseudocercospora</taxon>
    </lineage>
</organism>
<name>A0A139IJH9_9PEZI</name>
<dbReference type="EMBL" id="LFZO01000073">
    <property type="protein sequence ID" value="KXT14850.1"/>
    <property type="molecule type" value="Genomic_DNA"/>
</dbReference>
<reference evidence="1 2" key="1">
    <citation type="submission" date="2015-07" db="EMBL/GenBank/DDBJ databases">
        <title>Comparative genomics of the Sigatoka disease complex on banana suggests a link between parallel evolutionary changes in Pseudocercospora fijiensis and Pseudocercospora eumusae and increased virulence on the banana host.</title>
        <authorList>
            <person name="Chang T.-C."/>
            <person name="Salvucci A."/>
            <person name="Crous P.W."/>
            <person name="Stergiopoulos I."/>
        </authorList>
    </citation>
    <scope>NUCLEOTIDE SEQUENCE [LARGE SCALE GENOMIC DNA]</scope>
    <source>
        <strain evidence="1 2">CBS 116634</strain>
    </source>
</reference>
<evidence type="ECO:0000313" key="1">
    <source>
        <dbReference type="EMBL" id="KXT14850.1"/>
    </source>
</evidence>
<comment type="caution">
    <text evidence="1">The sequence shown here is derived from an EMBL/GenBank/DDBJ whole genome shotgun (WGS) entry which is preliminary data.</text>
</comment>
<proteinExistence type="predicted"/>
<gene>
    <name evidence="1" type="ORF">AC579_4085</name>
</gene>